<dbReference type="EMBL" id="MN484601">
    <property type="protein sequence ID" value="QGF20229.1"/>
    <property type="molecule type" value="Genomic_DNA"/>
</dbReference>
<dbReference type="KEGG" id="vg:77924218"/>
<dbReference type="GeneID" id="77924218"/>
<dbReference type="RefSeq" id="YP_010648759.1">
    <property type="nucleotide sequence ID" value="NC_070762.1"/>
</dbReference>
<accession>A0A5Q2F130</accession>
<dbReference type="Proteomes" id="UP000400849">
    <property type="component" value="Segment"/>
</dbReference>
<organism evidence="1 2">
    <name type="scientific">Gordonia phage Sixama</name>
    <dbReference type="NCBI Taxonomy" id="2653271"/>
    <lineage>
        <taxon>Viruses</taxon>
        <taxon>Duplodnaviria</taxon>
        <taxon>Heunggongvirae</taxon>
        <taxon>Uroviricota</taxon>
        <taxon>Caudoviricetes</taxon>
        <taxon>Sixamavirus</taxon>
        <taxon>Sixamavirus sixama</taxon>
    </lineage>
</organism>
<evidence type="ECO:0000313" key="2">
    <source>
        <dbReference type="Proteomes" id="UP000400849"/>
    </source>
</evidence>
<evidence type="ECO:0000313" key="1">
    <source>
        <dbReference type="EMBL" id="QGF20229.1"/>
    </source>
</evidence>
<keyword evidence="2" id="KW-1185">Reference proteome</keyword>
<reference evidence="1 2" key="1">
    <citation type="submission" date="2019-09" db="EMBL/GenBank/DDBJ databases">
        <authorList>
            <person name="Christie C.A."/>
            <person name="Diallo A.S."/>
            <person name="Dixon Z."/>
            <person name="McIntosh P.M."/>
            <person name="Murthy K.H."/>
            <person name="Rosen M.G."/>
            <person name="Simpson L.M."/>
            <person name="Koustas K."/>
            <person name="Fogarty M.P."/>
            <person name="Molloy S.D."/>
            <person name="Garlena R.A."/>
            <person name="Russell D.A."/>
            <person name="Pope W.H."/>
            <person name="Jacobs-Sera D."/>
            <person name="Hatfull G.F."/>
        </authorList>
    </citation>
    <scope>NUCLEOTIDE SEQUENCE [LARGE SCALE GENOMIC DNA]</scope>
</reference>
<proteinExistence type="predicted"/>
<name>A0A5Q2F130_9CAUD</name>
<gene>
    <name evidence="1" type="primary">50</name>
    <name evidence="1" type="ORF">SEA_SIXAMA_50</name>
</gene>
<protein>
    <submittedName>
        <fullName evidence="1">Uncharacterized protein</fullName>
    </submittedName>
</protein>
<sequence length="271" mass="30695">MDMTATTSSKELTPEQKKANRAFKEAIRKRRKRFQDLSPDERLAYVVNRVLDAHRRDISGPKINHDQGIWLKATGDNHVVGDTFDVTCNTAGCVAGHTVAMYGDTAVIGDLTEIKEIASGAQLNRKHYAYIIESCIPWEKRHLTPNKSGFYPANAYEDIAIRAKDLLGLTMIESAILFQAHNTPEEIRAIALEILTDRKQLKKAFISHLSRNNVVLADLNAVGDDRARWTEYFNSAERFLKSYSSNFRYKTTRQVLLEKHGTSLTRISARL</sequence>